<organism evidence="2 3">
    <name type="scientific">Nocardia iowensis</name>
    <dbReference type="NCBI Taxonomy" id="204891"/>
    <lineage>
        <taxon>Bacteria</taxon>
        <taxon>Bacillati</taxon>
        <taxon>Actinomycetota</taxon>
        <taxon>Actinomycetes</taxon>
        <taxon>Mycobacteriales</taxon>
        <taxon>Nocardiaceae</taxon>
        <taxon>Nocardia</taxon>
    </lineage>
</organism>
<dbReference type="Pfam" id="PF00805">
    <property type="entry name" value="Pentapeptide"/>
    <property type="match status" value="1"/>
</dbReference>
<dbReference type="Proteomes" id="UP000694257">
    <property type="component" value="Chromosome"/>
</dbReference>
<name>A0ABX8RMQ0_NOCIO</name>
<keyword evidence="1" id="KW-0812">Transmembrane</keyword>
<keyword evidence="1" id="KW-1133">Transmembrane helix</keyword>
<dbReference type="EMBL" id="CP078145">
    <property type="protein sequence ID" value="QXN90267.1"/>
    <property type="molecule type" value="Genomic_DNA"/>
</dbReference>
<evidence type="ECO:0000313" key="2">
    <source>
        <dbReference type="EMBL" id="QXN90267.1"/>
    </source>
</evidence>
<dbReference type="RefSeq" id="WP_218471139.1">
    <property type="nucleotide sequence ID" value="NZ_BAABJN010000006.1"/>
</dbReference>
<dbReference type="InterPro" id="IPR001646">
    <property type="entry name" value="5peptide_repeat"/>
</dbReference>
<gene>
    <name evidence="2" type="ORF">KV110_33385</name>
</gene>
<protein>
    <submittedName>
        <fullName evidence="2">Pentapeptide repeat-containing protein</fullName>
    </submittedName>
</protein>
<sequence length="270" mass="29746">MKAVALPATLAIGVILGWAANDVYSHYLSREFWDIAAQPIATGLTGIAAVAAASIVYINGKEGRDDENARHRERADHDRDVALRDRFNTIASQIADSSPAIRLAGVYALIALADDWDAVGRGSEREVCVDLLRAYLRVPMPETPSTNEREVPISEEVGEIAIRTLIVETIAYRQHGAWGNDDTSLDRASIPFLDLQDIELDWASLRYADLRRTNLSNGRLQGTDLRFANLEGIVLDGTEYSSDTQWPDGFQPPPTAILVEEASQIERNDS</sequence>
<keyword evidence="3" id="KW-1185">Reference proteome</keyword>
<proteinExistence type="predicted"/>
<evidence type="ECO:0000256" key="1">
    <source>
        <dbReference type="SAM" id="Phobius"/>
    </source>
</evidence>
<reference evidence="2 3" key="1">
    <citation type="submission" date="2021-07" db="EMBL/GenBank/DDBJ databases">
        <title>Whole Genome Sequence of Nocardia Iowensis.</title>
        <authorList>
            <person name="Lamm A."/>
            <person name="Collins-Fairclough A.M."/>
            <person name="Bunk B."/>
            <person name="Sproer C."/>
        </authorList>
    </citation>
    <scope>NUCLEOTIDE SEQUENCE [LARGE SCALE GENOMIC DNA]</scope>
    <source>
        <strain evidence="2 3">NRRL 5646</strain>
    </source>
</reference>
<keyword evidence="1" id="KW-0472">Membrane</keyword>
<accession>A0ABX8RMQ0</accession>
<feature type="transmembrane region" description="Helical" evidence="1">
    <location>
        <begin position="35"/>
        <end position="58"/>
    </location>
</feature>
<evidence type="ECO:0000313" key="3">
    <source>
        <dbReference type="Proteomes" id="UP000694257"/>
    </source>
</evidence>